<evidence type="ECO:0000313" key="2">
    <source>
        <dbReference type="EMBL" id="QDT66551.1"/>
    </source>
</evidence>
<keyword evidence="3" id="KW-1185">Reference proteome</keyword>
<dbReference type="InterPro" id="IPR036691">
    <property type="entry name" value="Endo/exonu/phosph_ase_sf"/>
</dbReference>
<dbReference type="InterPro" id="IPR051916">
    <property type="entry name" value="GPI-anchor_lipid_remodeler"/>
</dbReference>
<organism evidence="2 3">
    <name type="scientific">Calycomorphotria hydatis</name>
    <dbReference type="NCBI Taxonomy" id="2528027"/>
    <lineage>
        <taxon>Bacteria</taxon>
        <taxon>Pseudomonadati</taxon>
        <taxon>Planctomycetota</taxon>
        <taxon>Planctomycetia</taxon>
        <taxon>Planctomycetales</taxon>
        <taxon>Planctomycetaceae</taxon>
        <taxon>Calycomorphotria</taxon>
    </lineage>
</organism>
<dbReference type="AlphaFoldDB" id="A0A517TDV0"/>
<accession>A0A517TDV0</accession>
<name>A0A517TDV0_9PLAN</name>
<dbReference type="SUPFAM" id="SSF56219">
    <property type="entry name" value="DNase I-like"/>
    <property type="match status" value="1"/>
</dbReference>
<protein>
    <recommendedName>
        <fullName evidence="1">Endonuclease/exonuclease/phosphatase domain-containing protein</fullName>
    </recommendedName>
</protein>
<dbReference type="GO" id="GO:0003824">
    <property type="term" value="F:catalytic activity"/>
    <property type="evidence" value="ECO:0007669"/>
    <property type="project" value="InterPro"/>
</dbReference>
<evidence type="ECO:0000313" key="3">
    <source>
        <dbReference type="Proteomes" id="UP000319976"/>
    </source>
</evidence>
<reference evidence="2 3" key="1">
    <citation type="submission" date="2019-02" db="EMBL/GenBank/DDBJ databases">
        <title>Deep-cultivation of Planctomycetes and their phenomic and genomic characterization uncovers novel biology.</title>
        <authorList>
            <person name="Wiegand S."/>
            <person name="Jogler M."/>
            <person name="Boedeker C."/>
            <person name="Pinto D."/>
            <person name="Vollmers J."/>
            <person name="Rivas-Marin E."/>
            <person name="Kohn T."/>
            <person name="Peeters S.H."/>
            <person name="Heuer A."/>
            <person name="Rast P."/>
            <person name="Oberbeckmann S."/>
            <person name="Bunk B."/>
            <person name="Jeske O."/>
            <person name="Meyerdierks A."/>
            <person name="Storesund J.E."/>
            <person name="Kallscheuer N."/>
            <person name="Luecker S."/>
            <person name="Lage O.M."/>
            <person name="Pohl T."/>
            <person name="Merkel B.J."/>
            <person name="Hornburger P."/>
            <person name="Mueller R.-W."/>
            <person name="Bruemmer F."/>
            <person name="Labrenz M."/>
            <person name="Spormann A.M."/>
            <person name="Op den Camp H."/>
            <person name="Overmann J."/>
            <person name="Amann R."/>
            <person name="Jetten M.S.M."/>
            <person name="Mascher T."/>
            <person name="Medema M.H."/>
            <person name="Devos D.P."/>
            <person name="Kaster A.-K."/>
            <person name="Ovreas L."/>
            <person name="Rohde M."/>
            <person name="Galperin M.Y."/>
            <person name="Jogler C."/>
        </authorList>
    </citation>
    <scope>NUCLEOTIDE SEQUENCE [LARGE SCALE GENOMIC DNA]</scope>
    <source>
        <strain evidence="2 3">V22</strain>
    </source>
</reference>
<dbReference type="KEGG" id="chya:V22_38210"/>
<dbReference type="Proteomes" id="UP000319976">
    <property type="component" value="Chromosome"/>
</dbReference>
<feature type="domain" description="Endonuclease/exonuclease/phosphatase" evidence="1">
    <location>
        <begin position="4"/>
        <end position="226"/>
    </location>
</feature>
<dbReference type="PANTHER" id="PTHR14859:SF1">
    <property type="entry name" value="PGAP2-INTERACTING PROTEIN"/>
    <property type="match status" value="1"/>
</dbReference>
<sequence length="234" mass="27299">MRVLSYNIHKGIGGRDRKYSLERVLDVIREQDPDVVCLQEVDHNRKRSNFDDQPKLIAEALGGQESLYQMNVPQYEGGYGNLIVSRYPFRRARQFSLSFCRCKPRGAQVVVVEGPSGLCRITNWHLGLYERERSWQAYRLLEHNFFREYDWAPSLVIGDTNDWRNNLHRGPFSEYGFRKVTDPVNRFRSFPAYWPVAPLDKAFTRDIPHCEVRLIKTKLAKDASDHLPVVVEIG</sequence>
<dbReference type="GO" id="GO:0006506">
    <property type="term" value="P:GPI anchor biosynthetic process"/>
    <property type="evidence" value="ECO:0007669"/>
    <property type="project" value="TreeGrafter"/>
</dbReference>
<gene>
    <name evidence="2" type="ORF">V22_38210</name>
</gene>
<dbReference type="Gene3D" id="3.60.10.10">
    <property type="entry name" value="Endonuclease/exonuclease/phosphatase"/>
    <property type="match status" value="1"/>
</dbReference>
<dbReference type="InterPro" id="IPR005135">
    <property type="entry name" value="Endo/exonuclease/phosphatase"/>
</dbReference>
<dbReference type="EMBL" id="CP036316">
    <property type="protein sequence ID" value="QDT66551.1"/>
    <property type="molecule type" value="Genomic_DNA"/>
</dbReference>
<dbReference type="GO" id="GO:0016020">
    <property type="term" value="C:membrane"/>
    <property type="evidence" value="ECO:0007669"/>
    <property type="project" value="GOC"/>
</dbReference>
<dbReference type="OrthoDB" id="155529at2"/>
<dbReference type="Pfam" id="PF03372">
    <property type="entry name" value="Exo_endo_phos"/>
    <property type="match status" value="1"/>
</dbReference>
<dbReference type="PANTHER" id="PTHR14859">
    <property type="entry name" value="CALCOFLUOR WHITE HYPERSENSITIVE PROTEIN PRECURSOR"/>
    <property type="match status" value="1"/>
</dbReference>
<proteinExistence type="predicted"/>
<evidence type="ECO:0000259" key="1">
    <source>
        <dbReference type="Pfam" id="PF03372"/>
    </source>
</evidence>